<accession>A0A1W1XX30</accession>
<reference evidence="3 4" key="1">
    <citation type="submission" date="2017-04" db="EMBL/GenBank/DDBJ databases">
        <authorList>
            <person name="Afonso C.L."/>
            <person name="Miller P.J."/>
            <person name="Scott M.A."/>
            <person name="Spackman E."/>
            <person name="Goraichik I."/>
            <person name="Dimitrov K.M."/>
            <person name="Suarez D.L."/>
            <person name="Swayne D.E."/>
        </authorList>
    </citation>
    <scope>NUCLEOTIDE SEQUENCE [LARGE SCALE GENOMIC DNA]</scope>
    <source>
        <strain evidence="3 4">DSM 23236</strain>
    </source>
</reference>
<keyword evidence="1" id="KW-1133">Transmembrane helix</keyword>
<evidence type="ECO:0000313" key="3">
    <source>
        <dbReference type="EMBL" id="SMC28091.1"/>
    </source>
</evidence>
<feature type="transmembrane region" description="Helical" evidence="1">
    <location>
        <begin position="103"/>
        <end position="122"/>
    </location>
</feature>
<dbReference type="AlphaFoldDB" id="A0A1W1XX30"/>
<evidence type="ECO:0000256" key="1">
    <source>
        <dbReference type="SAM" id="Phobius"/>
    </source>
</evidence>
<feature type="domain" description="SMODS and SLOG-associating 2TM effector" evidence="2">
    <location>
        <begin position="31"/>
        <end position="150"/>
    </location>
</feature>
<dbReference type="RefSeq" id="WP_176216964.1">
    <property type="nucleotide sequence ID" value="NZ_FWXD01000020.1"/>
</dbReference>
<dbReference type="Proteomes" id="UP000192761">
    <property type="component" value="Unassembled WGS sequence"/>
</dbReference>
<dbReference type="InterPro" id="IPR040688">
    <property type="entry name" value="SLATT_2"/>
</dbReference>
<evidence type="ECO:0000259" key="2">
    <source>
        <dbReference type="Pfam" id="PF18183"/>
    </source>
</evidence>
<keyword evidence="1" id="KW-0812">Transmembrane</keyword>
<dbReference type="EMBL" id="FWXD01000020">
    <property type="protein sequence ID" value="SMC28091.1"/>
    <property type="molecule type" value="Genomic_DNA"/>
</dbReference>
<dbReference type="NCBIfam" id="NF033633">
    <property type="entry name" value="SLATT_2"/>
    <property type="match status" value="1"/>
</dbReference>
<name>A0A1W1XX30_9NEIS</name>
<dbReference type="Pfam" id="PF18183">
    <property type="entry name" value="SLATT_2"/>
    <property type="match status" value="1"/>
</dbReference>
<organism evidence="3 4">
    <name type="scientific">Andreprevotia lacus DSM 23236</name>
    <dbReference type="NCBI Taxonomy" id="1121001"/>
    <lineage>
        <taxon>Bacteria</taxon>
        <taxon>Pseudomonadati</taxon>
        <taxon>Pseudomonadota</taxon>
        <taxon>Betaproteobacteria</taxon>
        <taxon>Neisseriales</taxon>
        <taxon>Chitinibacteraceae</taxon>
        <taxon>Andreprevotia</taxon>
    </lineage>
</organism>
<protein>
    <recommendedName>
        <fullName evidence="2">SMODS and SLOG-associating 2TM effector domain-containing protein</fullName>
    </recommendedName>
</protein>
<evidence type="ECO:0000313" key="4">
    <source>
        <dbReference type="Proteomes" id="UP000192761"/>
    </source>
</evidence>
<sequence>MENAPLALSGRIRPEDPRRIRAFREKTAGLDWAPSQAEQSLNTLFAAVDDLAEAEVLYYFRRRVTRAWISGITRFGAWLFGTVGLLLPLLPGGPGEFFEGWQHYGYVSLVTSASFLAANSLFGGTEGHIRFVSTQLELEKLITASRVGWCKYRSGQHETDAPLTEGFGIILAYATSLHAATIGETGRWGQTLLSELAAYQKSIKTNQSPS</sequence>
<proteinExistence type="predicted"/>
<keyword evidence="1" id="KW-0472">Membrane</keyword>
<dbReference type="STRING" id="1121001.SAMN02745857_03114"/>
<keyword evidence="4" id="KW-1185">Reference proteome</keyword>
<feature type="transmembrane region" description="Helical" evidence="1">
    <location>
        <begin position="71"/>
        <end position="91"/>
    </location>
</feature>
<gene>
    <name evidence="3" type="ORF">SAMN02745857_03114</name>
</gene>